<reference evidence="4 5" key="2">
    <citation type="journal article" date="2017" name="Genome Biol.">
        <title>New reference genome sequences of hot pepper reveal the massive evolution of plant disease-resistance genes by retroduplication.</title>
        <authorList>
            <person name="Kim S."/>
            <person name="Park J."/>
            <person name="Yeom S.I."/>
            <person name="Kim Y.M."/>
            <person name="Seo E."/>
            <person name="Kim K.T."/>
            <person name="Kim M.S."/>
            <person name="Lee J.M."/>
            <person name="Cheong K."/>
            <person name="Shin H.S."/>
            <person name="Kim S.B."/>
            <person name="Han K."/>
            <person name="Lee J."/>
            <person name="Park M."/>
            <person name="Lee H.A."/>
            <person name="Lee H.Y."/>
            <person name="Lee Y."/>
            <person name="Oh S."/>
            <person name="Lee J.H."/>
            <person name="Choi E."/>
            <person name="Choi E."/>
            <person name="Lee S.E."/>
            <person name="Jeon J."/>
            <person name="Kim H."/>
            <person name="Choi G."/>
            <person name="Song H."/>
            <person name="Lee J."/>
            <person name="Lee S.C."/>
            <person name="Kwon J.K."/>
            <person name="Lee H.Y."/>
            <person name="Koo N."/>
            <person name="Hong Y."/>
            <person name="Kim R.W."/>
            <person name="Kang W.H."/>
            <person name="Huh J.H."/>
            <person name="Kang B.C."/>
            <person name="Yang T.J."/>
            <person name="Lee Y.H."/>
            <person name="Bennetzen J.L."/>
            <person name="Choi D."/>
        </authorList>
    </citation>
    <scope>NUCLEOTIDE SEQUENCE [LARGE SCALE GENOMIC DNA]</scope>
    <source>
        <strain evidence="5">cv. CM334</strain>
    </source>
</reference>
<reference evidence="4 5" key="1">
    <citation type="journal article" date="2014" name="Nat. Genet.">
        <title>Genome sequence of the hot pepper provides insights into the evolution of pungency in Capsicum species.</title>
        <authorList>
            <person name="Kim S."/>
            <person name="Park M."/>
            <person name="Yeom S.I."/>
            <person name="Kim Y.M."/>
            <person name="Lee J.M."/>
            <person name="Lee H.A."/>
            <person name="Seo E."/>
            <person name="Choi J."/>
            <person name="Cheong K."/>
            <person name="Kim K.T."/>
            <person name="Jung K."/>
            <person name="Lee G.W."/>
            <person name="Oh S.K."/>
            <person name="Bae C."/>
            <person name="Kim S.B."/>
            <person name="Lee H.Y."/>
            <person name="Kim S.Y."/>
            <person name="Kim M.S."/>
            <person name="Kang B.C."/>
            <person name="Jo Y.D."/>
            <person name="Yang H.B."/>
            <person name="Jeong H.J."/>
            <person name="Kang W.H."/>
            <person name="Kwon J.K."/>
            <person name="Shin C."/>
            <person name="Lim J.Y."/>
            <person name="Park J.H."/>
            <person name="Huh J.H."/>
            <person name="Kim J.S."/>
            <person name="Kim B.D."/>
            <person name="Cohen O."/>
            <person name="Paran I."/>
            <person name="Suh M.C."/>
            <person name="Lee S.B."/>
            <person name="Kim Y.K."/>
            <person name="Shin Y."/>
            <person name="Noh S.J."/>
            <person name="Park J."/>
            <person name="Seo Y.S."/>
            <person name="Kwon S.Y."/>
            <person name="Kim H.A."/>
            <person name="Park J.M."/>
            <person name="Kim H.J."/>
            <person name="Choi S.B."/>
            <person name="Bosland P.W."/>
            <person name="Reeves G."/>
            <person name="Jo S.H."/>
            <person name="Lee B.W."/>
            <person name="Cho H.T."/>
            <person name="Choi H.S."/>
            <person name="Lee M.S."/>
            <person name="Yu Y."/>
            <person name="Do Choi Y."/>
            <person name="Park B.S."/>
            <person name="van Deynze A."/>
            <person name="Ashrafi H."/>
            <person name="Hill T."/>
            <person name="Kim W.T."/>
            <person name="Pai H.S."/>
            <person name="Ahn H.K."/>
            <person name="Yeam I."/>
            <person name="Giovannoni J.J."/>
            <person name="Rose J.K."/>
            <person name="Sorensen I."/>
            <person name="Lee S.J."/>
            <person name="Kim R.W."/>
            <person name="Choi I.Y."/>
            <person name="Choi B.S."/>
            <person name="Lim J.S."/>
            <person name="Lee Y.H."/>
            <person name="Choi D."/>
        </authorList>
    </citation>
    <scope>NUCLEOTIDE SEQUENCE [LARGE SCALE GENOMIC DNA]</scope>
    <source>
        <strain evidence="5">cv. CM334</strain>
    </source>
</reference>
<feature type="domain" description="NB-ARC" evidence="3">
    <location>
        <begin position="273"/>
        <end position="364"/>
    </location>
</feature>
<dbReference type="EMBL" id="AYRZ02000009">
    <property type="protein sequence ID" value="PHT73464.1"/>
    <property type="molecule type" value="Genomic_DNA"/>
</dbReference>
<evidence type="ECO:0000256" key="2">
    <source>
        <dbReference type="ARBA" id="ARBA00022821"/>
    </source>
</evidence>
<accession>A0A2G2YUT9</accession>
<sequence>MDIGDSAHDEISALTLSPLTLTESTLEDGKPNKGRIVKEQVEGSKDVVQQNLIVTTNIHEELGLEPEIATLNGDLSLVNACVAFYMDSNSGTETRCKKSEVKTKKLGNFSVVNQVDFVLGYGLEVVNWADPVEIIGTIEMMEGFIWDSGPIVNWLNRTWHLTKHYAYYVKPWLSTSRAKILTPHGKDPGEYVKSCFLNGKGPSTRGMANQLLAELGVLVSYWKIYTSMGIAKDLVRGTHEHGYNIMTSNIDESVNLLFGDERVLRSTKVDKVFTGSEAELADMLQKSLKGKRYIIVLDDMCKTEAWDAMRQCFPCENKGSGILLTTRNTKVARDVRRENLSLQIDLMCLDESSNLFKSVAFANEALPCEFETNGKKITKKCHRLPLTIAVVVGVLRSKRVIEDWENVAKDVKSFVTNDPDVHVFLG</sequence>
<evidence type="ECO:0000256" key="1">
    <source>
        <dbReference type="ARBA" id="ARBA00022614"/>
    </source>
</evidence>
<dbReference type="Gramene" id="PHT73464">
    <property type="protein sequence ID" value="PHT73464"/>
    <property type="gene ID" value="T459_24249"/>
</dbReference>
<dbReference type="Gene3D" id="1.10.8.430">
    <property type="entry name" value="Helical domain of apoptotic protease-activating factors"/>
    <property type="match status" value="1"/>
</dbReference>
<protein>
    <recommendedName>
        <fullName evidence="3">NB-ARC domain-containing protein</fullName>
    </recommendedName>
</protein>
<dbReference type="STRING" id="4072.A0A2G2YUT9"/>
<dbReference type="InterPro" id="IPR002182">
    <property type="entry name" value="NB-ARC"/>
</dbReference>
<dbReference type="InterPro" id="IPR042197">
    <property type="entry name" value="Apaf_helical"/>
</dbReference>
<dbReference type="InterPro" id="IPR027417">
    <property type="entry name" value="P-loop_NTPase"/>
</dbReference>
<proteinExistence type="predicted"/>
<dbReference type="PANTHER" id="PTHR36766:SF44">
    <property type="entry name" value="NBS-CODING RESISTANCE GENE ANALOG"/>
    <property type="match status" value="1"/>
</dbReference>
<comment type="caution">
    <text evidence="4">The sequence shown here is derived from an EMBL/GenBank/DDBJ whole genome shotgun (WGS) entry which is preliminary data.</text>
</comment>
<organism evidence="4 5">
    <name type="scientific">Capsicum annuum</name>
    <name type="common">Capsicum pepper</name>
    <dbReference type="NCBI Taxonomy" id="4072"/>
    <lineage>
        <taxon>Eukaryota</taxon>
        <taxon>Viridiplantae</taxon>
        <taxon>Streptophyta</taxon>
        <taxon>Embryophyta</taxon>
        <taxon>Tracheophyta</taxon>
        <taxon>Spermatophyta</taxon>
        <taxon>Magnoliopsida</taxon>
        <taxon>eudicotyledons</taxon>
        <taxon>Gunneridae</taxon>
        <taxon>Pentapetalae</taxon>
        <taxon>asterids</taxon>
        <taxon>lamiids</taxon>
        <taxon>Solanales</taxon>
        <taxon>Solanaceae</taxon>
        <taxon>Solanoideae</taxon>
        <taxon>Capsiceae</taxon>
        <taxon>Capsicum</taxon>
    </lineage>
</organism>
<dbReference type="SUPFAM" id="SSF52540">
    <property type="entry name" value="P-loop containing nucleoside triphosphate hydrolases"/>
    <property type="match status" value="1"/>
</dbReference>
<dbReference type="PANTHER" id="PTHR36766">
    <property type="entry name" value="PLANT BROAD-SPECTRUM MILDEW RESISTANCE PROTEIN RPW8"/>
    <property type="match status" value="1"/>
</dbReference>
<dbReference type="Gene3D" id="3.40.50.300">
    <property type="entry name" value="P-loop containing nucleotide triphosphate hydrolases"/>
    <property type="match status" value="1"/>
</dbReference>
<dbReference type="GO" id="GO:0043531">
    <property type="term" value="F:ADP binding"/>
    <property type="evidence" value="ECO:0007669"/>
    <property type="project" value="InterPro"/>
</dbReference>
<dbReference type="AlphaFoldDB" id="A0A2G2YUT9"/>
<evidence type="ECO:0000259" key="3">
    <source>
        <dbReference type="Pfam" id="PF00931"/>
    </source>
</evidence>
<evidence type="ECO:0000313" key="4">
    <source>
        <dbReference type="EMBL" id="PHT73464.1"/>
    </source>
</evidence>
<keyword evidence="5" id="KW-1185">Reference proteome</keyword>
<evidence type="ECO:0000313" key="5">
    <source>
        <dbReference type="Proteomes" id="UP000222542"/>
    </source>
</evidence>
<keyword evidence="1" id="KW-0433">Leucine-rich repeat</keyword>
<dbReference type="Pfam" id="PF00931">
    <property type="entry name" value="NB-ARC"/>
    <property type="match status" value="1"/>
</dbReference>
<keyword evidence="2" id="KW-0611">Plant defense</keyword>
<name>A0A2G2YUT9_CAPAN</name>
<dbReference type="Proteomes" id="UP000222542">
    <property type="component" value="Unassembled WGS sequence"/>
</dbReference>
<gene>
    <name evidence="4" type="ORF">T459_24249</name>
</gene>
<dbReference type="GO" id="GO:0006952">
    <property type="term" value="P:defense response"/>
    <property type="evidence" value="ECO:0007669"/>
    <property type="project" value="UniProtKB-KW"/>
</dbReference>